<dbReference type="Proteomes" id="UP000504638">
    <property type="component" value="Unplaced"/>
</dbReference>
<reference evidence="3" key="2">
    <citation type="submission" date="2020-04" db="EMBL/GenBank/DDBJ databases">
        <authorList>
            <consortium name="NCBI Genome Project"/>
        </authorList>
    </citation>
    <scope>NUCLEOTIDE SEQUENCE</scope>
    <source>
        <strain evidence="3">CBS 781.70</strain>
    </source>
</reference>
<evidence type="ECO:0000313" key="1">
    <source>
        <dbReference type="EMBL" id="KAF1812191.1"/>
    </source>
</evidence>
<dbReference type="AlphaFoldDB" id="A0A6G1G2N8"/>
<organism evidence="1">
    <name type="scientific">Eremomyces bilateralis CBS 781.70</name>
    <dbReference type="NCBI Taxonomy" id="1392243"/>
    <lineage>
        <taxon>Eukaryota</taxon>
        <taxon>Fungi</taxon>
        <taxon>Dikarya</taxon>
        <taxon>Ascomycota</taxon>
        <taxon>Pezizomycotina</taxon>
        <taxon>Dothideomycetes</taxon>
        <taxon>Dothideomycetes incertae sedis</taxon>
        <taxon>Eremomycetales</taxon>
        <taxon>Eremomycetaceae</taxon>
        <taxon>Eremomyces</taxon>
    </lineage>
</organism>
<dbReference type="EMBL" id="ML975158">
    <property type="protein sequence ID" value="KAF1812191.1"/>
    <property type="molecule type" value="Genomic_DNA"/>
</dbReference>
<name>A0A6G1G2N8_9PEZI</name>
<proteinExistence type="predicted"/>
<dbReference type="RefSeq" id="XP_033533822.1">
    <property type="nucleotide sequence ID" value="XM_033681280.1"/>
</dbReference>
<reference evidence="3" key="3">
    <citation type="submission" date="2025-04" db="UniProtKB">
        <authorList>
            <consortium name="RefSeq"/>
        </authorList>
    </citation>
    <scope>IDENTIFICATION</scope>
    <source>
        <strain evidence="3">CBS 781.70</strain>
    </source>
</reference>
<sequence>MDLQLLDDSIVKTTGLGASDLKIHITNANRDHLYHPNDPISGYIAFPTHDANADFFASHLTITLSCNVVTAIDKVYHGPIRVRDFRAKVSTASAWHFEKMYAQDIKLISPTTNTDQGETPIVRGRDHSWPFTFVIPATALSQEESPLPAYTATNDTAAPAAYGNSDTSAAALSHGATPLPPSIRVALCVHHGAVVEYVLEASLGLQPASANENKLIPLEAREEFKYAPASMANPPIDVIDFVTAKTLVSSSALAPNGGSSRSSLFRRIAGKSSEGPQVEVRLRARIDPHVSSGRLLEGSVQLEVYAADGVDVNFPLAKIRLKSLSMERTAKFHGDKNAASKKDGPDEVETSLDFELRPSTGLSGKIKAVTQSRKGGVADGDDMPIAVYPFRFEAPLSSPGLIPSFDTGYFSCSYKISMATEAEFCGEKVVLQKKLANVYINASTADY</sequence>
<keyword evidence="2" id="KW-1185">Reference proteome</keyword>
<gene>
    <name evidence="1 3" type="ORF">P152DRAFT_473913</name>
</gene>
<protein>
    <submittedName>
        <fullName evidence="1 3">Uncharacterized protein</fullName>
    </submittedName>
</protein>
<evidence type="ECO:0000313" key="3">
    <source>
        <dbReference type="RefSeq" id="XP_033533822.1"/>
    </source>
</evidence>
<dbReference type="Gene3D" id="2.60.40.640">
    <property type="match status" value="1"/>
</dbReference>
<dbReference type="GeneID" id="54421850"/>
<evidence type="ECO:0000313" key="2">
    <source>
        <dbReference type="Proteomes" id="UP000504638"/>
    </source>
</evidence>
<dbReference type="InterPro" id="IPR014752">
    <property type="entry name" value="Arrestin-like_C"/>
</dbReference>
<accession>A0A6G1G2N8</accession>
<reference evidence="1 3" key="1">
    <citation type="submission" date="2020-01" db="EMBL/GenBank/DDBJ databases">
        <authorList>
            <consortium name="DOE Joint Genome Institute"/>
            <person name="Haridas S."/>
            <person name="Albert R."/>
            <person name="Binder M."/>
            <person name="Bloem J."/>
            <person name="Labutti K."/>
            <person name="Salamov A."/>
            <person name="Andreopoulos B."/>
            <person name="Baker S.E."/>
            <person name="Barry K."/>
            <person name="Bills G."/>
            <person name="Bluhm B.H."/>
            <person name="Cannon C."/>
            <person name="Castanera R."/>
            <person name="Culley D.E."/>
            <person name="Daum C."/>
            <person name="Ezra D."/>
            <person name="Gonzalez J.B."/>
            <person name="Henrissat B."/>
            <person name="Kuo A."/>
            <person name="Liang C."/>
            <person name="Lipzen A."/>
            <person name="Lutzoni F."/>
            <person name="Magnuson J."/>
            <person name="Mondo S."/>
            <person name="Nolan M."/>
            <person name="Ohm R."/>
            <person name="Pangilinan J."/>
            <person name="Park H.-J."/>
            <person name="Ramirez L."/>
            <person name="Alfaro M."/>
            <person name="Sun H."/>
            <person name="Tritt A."/>
            <person name="Yoshinaga Y."/>
            <person name="Zwiers L.-H."/>
            <person name="Turgeon B.G."/>
            <person name="Goodwin S.B."/>
            <person name="Spatafora J.W."/>
            <person name="Crous P.W."/>
            <person name="Grigoriev I.V."/>
        </authorList>
    </citation>
    <scope>NUCLEOTIDE SEQUENCE</scope>
    <source>
        <strain evidence="1 3">CBS 781.70</strain>
    </source>
</reference>